<reference evidence="1" key="1">
    <citation type="journal article" date="2018" name="DNA Res.">
        <title>Multiple hybrid de novo genome assembly of finger millet, an orphan allotetraploid crop.</title>
        <authorList>
            <person name="Hatakeyama M."/>
            <person name="Aluri S."/>
            <person name="Balachadran M.T."/>
            <person name="Sivarajan S.R."/>
            <person name="Patrignani A."/>
            <person name="Gruter S."/>
            <person name="Poveda L."/>
            <person name="Shimizu-Inatsugi R."/>
            <person name="Baeten J."/>
            <person name="Francoijs K.J."/>
            <person name="Nataraja K.N."/>
            <person name="Reddy Y.A.N."/>
            <person name="Phadnis S."/>
            <person name="Ravikumar R.L."/>
            <person name="Schlapbach R."/>
            <person name="Sreeman S.M."/>
            <person name="Shimizu K.K."/>
        </authorList>
    </citation>
    <scope>NUCLEOTIDE SEQUENCE</scope>
</reference>
<dbReference type="EMBL" id="BQKI01000009">
    <property type="protein sequence ID" value="GJN02659.1"/>
    <property type="molecule type" value="Genomic_DNA"/>
</dbReference>
<protein>
    <submittedName>
        <fullName evidence="1">Uncharacterized protein</fullName>
    </submittedName>
</protein>
<evidence type="ECO:0000313" key="2">
    <source>
        <dbReference type="Proteomes" id="UP001054889"/>
    </source>
</evidence>
<accession>A0AAV5CX54</accession>
<evidence type="ECO:0000313" key="1">
    <source>
        <dbReference type="EMBL" id="GJN02659.1"/>
    </source>
</evidence>
<dbReference type="AlphaFoldDB" id="A0AAV5CX54"/>
<proteinExistence type="predicted"/>
<keyword evidence="2" id="KW-1185">Reference proteome</keyword>
<dbReference type="Proteomes" id="UP001054889">
    <property type="component" value="Unassembled WGS sequence"/>
</dbReference>
<sequence>MAQSSAAQQPYSLQKLEEIEKEKEAASMLMPLGCSPACDKGPGLRRTVAGNGLRQVAAGTWTEKSATGKLRN</sequence>
<reference evidence="1" key="2">
    <citation type="submission" date="2021-12" db="EMBL/GenBank/DDBJ databases">
        <title>Resequencing data analysis of finger millet.</title>
        <authorList>
            <person name="Hatakeyama M."/>
            <person name="Aluri S."/>
            <person name="Balachadran M.T."/>
            <person name="Sivarajan S.R."/>
            <person name="Poveda L."/>
            <person name="Shimizu-Inatsugi R."/>
            <person name="Schlapbach R."/>
            <person name="Sreeman S.M."/>
            <person name="Shimizu K.K."/>
        </authorList>
    </citation>
    <scope>NUCLEOTIDE SEQUENCE</scope>
</reference>
<comment type="caution">
    <text evidence="1">The sequence shown here is derived from an EMBL/GenBank/DDBJ whole genome shotgun (WGS) entry which is preliminary data.</text>
</comment>
<organism evidence="1 2">
    <name type="scientific">Eleusine coracana subsp. coracana</name>
    <dbReference type="NCBI Taxonomy" id="191504"/>
    <lineage>
        <taxon>Eukaryota</taxon>
        <taxon>Viridiplantae</taxon>
        <taxon>Streptophyta</taxon>
        <taxon>Embryophyta</taxon>
        <taxon>Tracheophyta</taxon>
        <taxon>Spermatophyta</taxon>
        <taxon>Magnoliopsida</taxon>
        <taxon>Liliopsida</taxon>
        <taxon>Poales</taxon>
        <taxon>Poaceae</taxon>
        <taxon>PACMAD clade</taxon>
        <taxon>Chloridoideae</taxon>
        <taxon>Cynodonteae</taxon>
        <taxon>Eleusininae</taxon>
        <taxon>Eleusine</taxon>
    </lineage>
</organism>
<gene>
    <name evidence="1" type="primary">ga20032</name>
    <name evidence="1" type="ORF">PR202_ga20032</name>
</gene>
<name>A0AAV5CX54_ELECO</name>